<dbReference type="Proteomes" id="UP001233999">
    <property type="component" value="Unassembled WGS sequence"/>
</dbReference>
<feature type="transmembrane region" description="Helical" evidence="8">
    <location>
        <begin position="756"/>
        <end position="780"/>
    </location>
</feature>
<reference evidence="11" key="1">
    <citation type="journal article" date="2023" name="IScience">
        <title>Live-bearing cockroach genome reveals convergent evolutionary mechanisms linked to viviparity in insects and beyond.</title>
        <authorList>
            <person name="Fouks B."/>
            <person name="Harrison M.C."/>
            <person name="Mikhailova A.A."/>
            <person name="Marchal E."/>
            <person name="English S."/>
            <person name="Carruthers M."/>
            <person name="Jennings E.C."/>
            <person name="Chiamaka E.L."/>
            <person name="Frigard R.A."/>
            <person name="Pippel M."/>
            <person name="Attardo G.M."/>
            <person name="Benoit J.B."/>
            <person name="Bornberg-Bauer E."/>
            <person name="Tobe S.S."/>
        </authorList>
    </citation>
    <scope>NUCLEOTIDE SEQUENCE</scope>
    <source>
        <strain evidence="11">Stay&amp;Tobe</strain>
    </source>
</reference>
<comment type="subcellular location">
    <subcellularLocation>
        <location evidence="1">Membrane</location>
    </subcellularLocation>
</comment>
<dbReference type="Gene3D" id="3.40.50.300">
    <property type="entry name" value="P-loop containing nucleotide triphosphate hydrolases"/>
    <property type="match status" value="1"/>
</dbReference>
<dbReference type="SMART" id="SM00382">
    <property type="entry name" value="AAA"/>
    <property type="match status" value="1"/>
</dbReference>
<keyword evidence="12" id="KW-1185">Reference proteome</keyword>
<evidence type="ECO:0000259" key="9">
    <source>
        <dbReference type="PROSITE" id="PS50893"/>
    </source>
</evidence>
<evidence type="ECO:0000259" key="10">
    <source>
        <dbReference type="PROSITE" id="PS50929"/>
    </source>
</evidence>
<feature type="transmembrane region" description="Helical" evidence="8">
    <location>
        <begin position="214"/>
        <end position="237"/>
    </location>
</feature>
<evidence type="ECO:0000256" key="4">
    <source>
        <dbReference type="ARBA" id="ARBA00022741"/>
    </source>
</evidence>
<protein>
    <submittedName>
        <fullName evidence="11">Uncharacterized protein</fullName>
    </submittedName>
</protein>
<dbReference type="InterPro" id="IPR003439">
    <property type="entry name" value="ABC_transporter-like_ATP-bd"/>
</dbReference>
<feature type="transmembrane region" description="Helical" evidence="8">
    <location>
        <begin position="146"/>
        <end position="167"/>
    </location>
</feature>
<dbReference type="Gene3D" id="1.20.1560.10">
    <property type="entry name" value="ABC transporter type 1, transmembrane domain"/>
    <property type="match status" value="2"/>
</dbReference>
<dbReference type="InterPro" id="IPR003593">
    <property type="entry name" value="AAA+_ATPase"/>
</dbReference>
<dbReference type="InterPro" id="IPR036640">
    <property type="entry name" value="ABC1_TM_sf"/>
</dbReference>
<keyword evidence="6 8" id="KW-1133">Transmembrane helix</keyword>
<dbReference type="GO" id="GO:0016887">
    <property type="term" value="F:ATP hydrolysis activity"/>
    <property type="evidence" value="ECO:0007669"/>
    <property type="project" value="InterPro"/>
</dbReference>
<evidence type="ECO:0000256" key="5">
    <source>
        <dbReference type="ARBA" id="ARBA00022840"/>
    </source>
</evidence>
<feature type="domain" description="ABC transporter" evidence="9">
    <location>
        <begin position="445"/>
        <end position="663"/>
    </location>
</feature>
<feature type="domain" description="ABC transmembrane type-1" evidence="10">
    <location>
        <begin position="760"/>
        <end position="998"/>
    </location>
</feature>
<dbReference type="EMBL" id="JASPKZ010005690">
    <property type="protein sequence ID" value="KAJ9588318.1"/>
    <property type="molecule type" value="Genomic_DNA"/>
</dbReference>
<reference evidence="11" key="2">
    <citation type="submission" date="2023-05" db="EMBL/GenBank/DDBJ databases">
        <authorList>
            <person name="Fouks B."/>
        </authorList>
    </citation>
    <scope>NUCLEOTIDE SEQUENCE</scope>
    <source>
        <strain evidence="11">Stay&amp;Tobe</strain>
        <tissue evidence="11">Testes</tissue>
    </source>
</reference>
<dbReference type="GO" id="GO:0016020">
    <property type="term" value="C:membrane"/>
    <property type="evidence" value="ECO:0007669"/>
    <property type="project" value="UniProtKB-SubCell"/>
</dbReference>
<dbReference type="Pfam" id="PF00664">
    <property type="entry name" value="ABC_membrane"/>
    <property type="match status" value="1"/>
</dbReference>
<sequence>MASFNTPEYCRLRSDAPDQSINGQAQNSHQVNLPVKTPTVRYVPNSGWSRYKSAFQTLIPFRRTRSDVLVLPIDKVGFFSYITFSWLFNTVHQTDVTEIPSSSPLDSCDINGQRLHHIFREEALHTGQKELRMFTVFWRFVRTRTLAAAIIHMLGIIFNINAIVIFMKKLLTSKNNEEALIWTSGIVLSQILSALLLIVSLLGTDGQKIYDAVFYGTHVIVSPIVFLYSVLSILFFISDKTKLVNILISMFPYILTYLLLYMLVRLGGYVSSRGNILCRQRVALVHEMLTHIRSVKMTLWENVLSRHLKGTRQKELKFLWRQYFCDGFSKLLLNVIPVMAVLLYLFTIGEQDISKVILLIALFCGFMRDSLYSFWYGYKKILEALPSLERFKNIMMLVEVKKFTEKPINRYIAINIDSANFTWDNLETHNRKEKKNKKQPMNSLFELSTLTGNDNRLPALRDISFHAPKGKLIGVCGIGKSGKTSLLLAILGHLHQTYGQVLRDGSCAYVGQRPWIWNATIQENILFKEPFNKMRYYECLLNCCLTEDINTFPHNDGTQIDEMSLPPGQKQRIALARALYANRDIYLLDNPLSLVDADMAASIFEKSILIALKNRTVVLATRHIQFLTRCDEIYILDRGEIIASGTHEMLLKDCPPYSSIIKAYTHENSKKYFIETNRHNSSTTSMTTFLSQHIDLQSSSSTHSIELGEDENVCRGESSKHCDILPNYGDNLDAIDLNRYGPLRAYVSFLNSGSTYFIVILGLMALVISTLCLFSMPVIIINFQKIQNHFQIILMALLFIMLFAGFIWSFMFMKVVIGVSQRTHNSWFEKLCRAPVGYFQASTAMMFVLNLFSLDIHDLDYTLPSTLSQLLHNTSLLLCLVSIVLYLSPYCVIVLLFTVMITLLWLARKHRKCILKLYAIEVGSRAPLYQHVSNTVTGRTYIQAFAKEKEFIADFTKHCDNNITCTFLLSAANLWLAFRIRVIGALTVGIVAVVLILTEPVNWFESSNKTWICGLTLVIVVQVGQCLHRIMQAGCESTASLNLFAESSQCIQGIQSEQQKIKIRSNKPLPANWPTDGSIVFENVKTGPLPHTSQVLDGMSFKIESGQKI</sequence>
<feature type="transmembrane region" description="Helical" evidence="8">
    <location>
        <begin position="355"/>
        <end position="378"/>
    </location>
</feature>
<dbReference type="InterPro" id="IPR011527">
    <property type="entry name" value="ABC1_TM_dom"/>
</dbReference>
<dbReference type="PANTHER" id="PTHR24223">
    <property type="entry name" value="ATP-BINDING CASSETTE SUB-FAMILY C"/>
    <property type="match status" value="1"/>
</dbReference>
<feature type="transmembrane region" description="Helical" evidence="8">
    <location>
        <begin position="331"/>
        <end position="349"/>
    </location>
</feature>
<dbReference type="CDD" id="cd03250">
    <property type="entry name" value="ABCC_MRP_domain1"/>
    <property type="match status" value="1"/>
</dbReference>
<evidence type="ECO:0000313" key="12">
    <source>
        <dbReference type="Proteomes" id="UP001233999"/>
    </source>
</evidence>
<evidence type="ECO:0000256" key="2">
    <source>
        <dbReference type="ARBA" id="ARBA00022448"/>
    </source>
</evidence>
<feature type="transmembrane region" description="Helical" evidence="8">
    <location>
        <begin position="179"/>
        <end position="202"/>
    </location>
</feature>
<feature type="domain" description="ABC transmembrane type-1" evidence="10">
    <location>
        <begin position="198"/>
        <end position="343"/>
    </location>
</feature>
<dbReference type="InterPro" id="IPR027417">
    <property type="entry name" value="P-loop_NTPase"/>
</dbReference>
<dbReference type="GO" id="GO:0005524">
    <property type="term" value="F:ATP binding"/>
    <property type="evidence" value="ECO:0007669"/>
    <property type="project" value="UniProtKB-KW"/>
</dbReference>
<keyword evidence="2" id="KW-0813">Transport</keyword>
<evidence type="ECO:0000313" key="11">
    <source>
        <dbReference type="EMBL" id="KAJ9588318.1"/>
    </source>
</evidence>
<keyword evidence="5" id="KW-0067">ATP-binding</keyword>
<evidence type="ECO:0000256" key="3">
    <source>
        <dbReference type="ARBA" id="ARBA00022692"/>
    </source>
</evidence>
<feature type="transmembrane region" description="Helical" evidence="8">
    <location>
        <begin position="978"/>
        <end position="997"/>
    </location>
</feature>
<feature type="non-terminal residue" evidence="11">
    <location>
        <position position="1"/>
    </location>
</feature>
<dbReference type="SUPFAM" id="SSF52540">
    <property type="entry name" value="P-loop containing nucleoside triphosphate hydrolases"/>
    <property type="match status" value="1"/>
</dbReference>
<evidence type="ECO:0000256" key="8">
    <source>
        <dbReference type="SAM" id="Phobius"/>
    </source>
</evidence>
<dbReference type="SUPFAM" id="SSF90123">
    <property type="entry name" value="ABC transporter transmembrane region"/>
    <property type="match status" value="2"/>
</dbReference>
<name>A0AAD7ZX50_DIPPU</name>
<keyword evidence="3 8" id="KW-0812">Transmembrane</keyword>
<keyword evidence="7 8" id="KW-0472">Membrane</keyword>
<dbReference type="GO" id="GO:0140359">
    <property type="term" value="F:ABC-type transporter activity"/>
    <property type="evidence" value="ECO:0007669"/>
    <property type="project" value="InterPro"/>
</dbReference>
<organism evidence="11 12">
    <name type="scientific">Diploptera punctata</name>
    <name type="common">Pacific beetle cockroach</name>
    <dbReference type="NCBI Taxonomy" id="6984"/>
    <lineage>
        <taxon>Eukaryota</taxon>
        <taxon>Metazoa</taxon>
        <taxon>Ecdysozoa</taxon>
        <taxon>Arthropoda</taxon>
        <taxon>Hexapoda</taxon>
        <taxon>Insecta</taxon>
        <taxon>Pterygota</taxon>
        <taxon>Neoptera</taxon>
        <taxon>Polyneoptera</taxon>
        <taxon>Dictyoptera</taxon>
        <taxon>Blattodea</taxon>
        <taxon>Blaberoidea</taxon>
        <taxon>Blaberidae</taxon>
        <taxon>Diplopterinae</taxon>
        <taxon>Diploptera</taxon>
    </lineage>
</organism>
<dbReference type="AlphaFoldDB" id="A0AAD7ZX50"/>
<dbReference type="PROSITE" id="PS50893">
    <property type="entry name" value="ABC_TRANSPORTER_2"/>
    <property type="match status" value="1"/>
</dbReference>
<dbReference type="InterPro" id="IPR050173">
    <property type="entry name" value="ABC_transporter_C-like"/>
</dbReference>
<proteinExistence type="predicted"/>
<dbReference type="Pfam" id="PF00005">
    <property type="entry name" value="ABC_tran"/>
    <property type="match status" value="1"/>
</dbReference>
<accession>A0AAD7ZX50</accession>
<feature type="transmembrane region" description="Helical" evidence="8">
    <location>
        <begin position="834"/>
        <end position="854"/>
    </location>
</feature>
<dbReference type="PROSITE" id="PS50929">
    <property type="entry name" value="ABC_TM1F"/>
    <property type="match status" value="2"/>
</dbReference>
<evidence type="ECO:0000256" key="7">
    <source>
        <dbReference type="ARBA" id="ARBA00023136"/>
    </source>
</evidence>
<feature type="transmembrane region" description="Helical" evidence="8">
    <location>
        <begin position="243"/>
        <end position="264"/>
    </location>
</feature>
<dbReference type="PANTHER" id="PTHR24223:SF447">
    <property type="entry name" value="MULTIDRUG RESISTANCE-ASSOCIATED PROTEIN 5"/>
    <property type="match status" value="1"/>
</dbReference>
<evidence type="ECO:0000256" key="1">
    <source>
        <dbReference type="ARBA" id="ARBA00004370"/>
    </source>
</evidence>
<evidence type="ECO:0000256" key="6">
    <source>
        <dbReference type="ARBA" id="ARBA00022989"/>
    </source>
</evidence>
<gene>
    <name evidence="11" type="ORF">L9F63_018316</name>
</gene>
<keyword evidence="4" id="KW-0547">Nucleotide-binding</keyword>
<comment type="caution">
    <text evidence="11">The sequence shown here is derived from an EMBL/GenBank/DDBJ whole genome shotgun (WGS) entry which is preliminary data.</text>
</comment>
<feature type="transmembrane region" description="Helical" evidence="8">
    <location>
        <begin position="792"/>
        <end position="813"/>
    </location>
</feature>
<feature type="transmembrane region" description="Helical" evidence="8">
    <location>
        <begin position="874"/>
        <end position="907"/>
    </location>
</feature>